<name>A0A8H8RT89_9HELO</name>
<keyword evidence="2" id="KW-1185">Reference proteome</keyword>
<comment type="caution">
    <text evidence="1">The sequence shown here is derived from an EMBL/GenBank/DDBJ whole genome shotgun (WGS) entry which is preliminary data.</text>
</comment>
<reference evidence="1 2" key="1">
    <citation type="submission" date="2018-05" db="EMBL/GenBank/DDBJ databases">
        <title>Genome sequencing and assembly of the regulated plant pathogen Lachnellula willkommii and related sister species for the development of diagnostic species identification markers.</title>
        <authorList>
            <person name="Giroux E."/>
            <person name="Bilodeau G."/>
        </authorList>
    </citation>
    <scope>NUCLEOTIDE SEQUENCE [LARGE SCALE GENOMIC DNA]</scope>
    <source>
        <strain evidence="1 2">CBS 197.66</strain>
    </source>
</reference>
<evidence type="ECO:0000313" key="1">
    <source>
        <dbReference type="EMBL" id="TVY41414.1"/>
    </source>
</evidence>
<organism evidence="1 2">
    <name type="scientific">Lachnellula subtilissima</name>
    <dbReference type="NCBI Taxonomy" id="602034"/>
    <lineage>
        <taxon>Eukaryota</taxon>
        <taxon>Fungi</taxon>
        <taxon>Dikarya</taxon>
        <taxon>Ascomycota</taxon>
        <taxon>Pezizomycotina</taxon>
        <taxon>Leotiomycetes</taxon>
        <taxon>Helotiales</taxon>
        <taxon>Lachnaceae</taxon>
        <taxon>Lachnellula</taxon>
    </lineage>
</organism>
<protein>
    <submittedName>
        <fullName evidence="1">Uncharacterized protein</fullName>
    </submittedName>
</protein>
<sequence length="94" mass="10751">MDQENVTSYLDWVNSSVINDVETDFAATFYASEKRSALEVCRFYENKASLKDEYEKLSVNIDPESVSTVLDVDRLAVKATPIPDYMLRVNFSNK</sequence>
<evidence type="ECO:0000313" key="2">
    <source>
        <dbReference type="Proteomes" id="UP000462212"/>
    </source>
</evidence>
<gene>
    <name evidence="1" type="ORF">LSUB1_G003305</name>
</gene>
<dbReference type="AlphaFoldDB" id="A0A8H8RT89"/>
<accession>A0A8H8RT89</accession>
<proteinExistence type="predicted"/>
<dbReference type="EMBL" id="QGMJ01000138">
    <property type="protein sequence ID" value="TVY41414.1"/>
    <property type="molecule type" value="Genomic_DNA"/>
</dbReference>
<dbReference type="OrthoDB" id="10305727at2759"/>
<dbReference type="Proteomes" id="UP000462212">
    <property type="component" value="Unassembled WGS sequence"/>
</dbReference>